<dbReference type="GO" id="GO:0000287">
    <property type="term" value="F:magnesium ion binding"/>
    <property type="evidence" value="ECO:0007669"/>
    <property type="project" value="TreeGrafter"/>
</dbReference>
<organism evidence="1 2">
    <name type="scientific">Longibaculum muris</name>
    <dbReference type="NCBI Taxonomy" id="1796628"/>
    <lineage>
        <taxon>Bacteria</taxon>
        <taxon>Bacillati</taxon>
        <taxon>Bacillota</taxon>
        <taxon>Erysipelotrichia</taxon>
        <taxon>Erysipelotrichales</taxon>
        <taxon>Coprobacillaceae</taxon>
        <taxon>Longibaculum</taxon>
    </lineage>
</organism>
<dbReference type="Gene3D" id="3.40.50.1000">
    <property type="entry name" value="HAD superfamily/HAD-like"/>
    <property type="match status" value="1"/>
</dbReference>
<evidence type="ECO:0008006" key="3">
    <source>
        <dbReference type="Google" id="ProtNLM"/>
    </source>
</evidence>
<name>A0A4R3YMR6_9FIRM</name>
<dbReference type="Proteomes" id="UP000295515">
    <property type="component" value="Unassembled WGS sequence"/>
</dbReference>
<dbReference type="InterPro" id="IPR023214">
    <property type="entry name" value="HAD_sf"/>
</dbReference>
<protein>
    <recommendedName>
        <fullName evidence="3">HAD superfamily hydrolase (TIGR01484 family)</fullName>
    </recommendedName>
</protein>
<proteinExistence type="predicted"/>
<dbReference type="AlphaFoldDB" id="A0A4R3YMR6"/>
<dbReference type="Gene3D" id="3.30.1240.10">
    <property type="match status" value="1"/>
</dbReference>
<dbReference type="InterPro" id="IPR036412">
    <property type="entry name" value="HAD-like_sf"/>
</dbReference>
<keyword evidence="2" id="KW-1185">Reference proteome</keyword>
<dbReference type="EMBL" id="SMCQ01000023">
    <property type="protein sequence ID" value="TCV93591.1"/>
    <property type="molecule type" value="Genomic_DNA"/>
</dbReference>
<dbReference type="Pfam" id="PF08282">
    <property type="entry name" value="Hydrolase_3"/>
    <property type="match status" value="1"/>
</dbReference>
<dbReference type="InterPro" id="IPR006379">
    <property type="entry name" value="HAD-SF_hydro_IIB"/>
</dbReference>
<dbReference type="NCBIfam" id="TIGR01484">
    <property type="entry name" value="HAD-SF-IIB"/>
    <property type="match status" value="1"/>
</dbReference>
<dbReference type="SUPFAM" id="SSF56784">
    <property type="entry name" value="HAD-like"/>
    <property type="match status" value="1"/>
</dbReference>
<dbReference type="GO" id="GO:0016791">
    <property type="term" value="F:phosphatase activity"/>
    <property type="evidence" value="ECO:0007669"/>
    <property type="project" value="TreeGrafter"/>
</dbReference>
<reference evidence="1 2" key="1">
    <citation type="submission" date="2019-03" db="EMBL/GenBank/DDBJ databases">
        <title>Genomic Encyclopedia of Type Strains, Phase IV (KMG-IV): sequencing the most valuable type-strain genomes for metagenomic binning, comparative biology and taxonomic classification.</title>
        <authorList>
            <person name="Goeker M."/>
        </authorList>
    </citation>
    <scope>NUCLEOTIDE SEQUENCE [LARGE SCALE GENOMIC DNA]</scope>
    <source>
        <strain evidence="1 2">DSM 29487</strain>
    </source>
</reference>
<sequence>MIALASDFDGTIYFGEKQGFYQSDLDAIIAFQNAGNLFGICTGRPLVGIEPVMKGKIDLDFYILSSGAVVLDKHQNILYKKCLPREVFNEIYKTYHQDVEIGIQANQKMYAFHQLKMPMEQIIISSPDDIKGDDIFCLSIDGKNEENAAKICQDITTRFGDVVDSYQNIEYIDIVAKGCSKGEAIKKYKAIQGIDVIGGIGDSYNDLPMLDNVDQAFSFFRSPAIVQESADHLVYSVCDALMIFMNER</sequence>
<dbReference type="RefSeq" id="WP_066443936.1">
    <property type="nucleotide sequence ID" value="NZ_JANKBF010000020.1"/>
</dbReference>
<evidence type="ECO:0000313" key="2">
    <source>
        <dbReference type="Proteomes" id="UP000295515"/>
    </source>
</evidence>
<accession>A0A4R3YMR6</accession>
<dbReference type="PANTHER" id="PTHR10000">
    <property type="entry name" value="PHOSPHOSERINE PHOSPHATASE"/>
    <property type="match status" value="1"/>
</dbReference>
<dbReference type="GeneID" id="98916329"/>
<gene>
    <name evidence="1" type="ORF">EDD60_12325</name>
</gene>
<dbReference type="GO" id="GO:0005829">
    <property type="term" value="C:cytosol"/>
    <property type="evidence" value="ECO:0007669"/>
    <property type="project" value="TreeGrafter"/>
</dbReference>
<evidence type="ECO:0000313" key="1">
    <source>
        <dbReference type="EMBL" id="TCV93591.1"/>
    </source>
</evidence>
<dbReference type="PANTHER" id="PTHR10000:SF8">
    <property type="entry name" value="HAD SUPERFAMILY HYDROLASE-LIKE, TYPE 3"/>
    <property type="match status" value="1"/>
</dbReference>
<comment type="caution">
    <text evidence="1">The sequence shown here is derived from an EMBL/GenBank/DDBJ whole genome shotgun (WGS) entry which is preliminary data.</text>
</comment>